<dbReference type="SUPFAM" id="SSF50814">
    <property type="entry name" value="Lipocalins"/>
    <property type="match status" value="1"/>
</dbReference>
<organism evidence="2">
    <name type="scientific">Ixodes ricinus</name>
    <name type="common">Common tick</name>
    <name type="synonym">Acarus ricinus</name>
    <dbReference type="NCBI Taxonomy" id="34613"/>
    <lineage>
        <taxon>Eukaryota</taxon>
        <taxon>Metazoa</taxon>
        <taxon>Ecdysozoa</taxon>
        <taxon>Arthropoda</taxon>
        <taxon>Chelicerata</taxon>
        <taxon>Arachnida</taxon>
        <taxon>Acari</taxon>
        <taxon>Parasitiformes</taxon>
        <taxon>Ixodida</taxon>
        <taxon>Ixodoidea</taxon>
        <taxon>Ixodidae</taxon>
        <taxon>Ixodinae</taxon>
        <taxon>Ixodes</taxon>
    </lineage>
</organism>
<proteinExistence type="evidence at transcript level"/>
<dbReference type="GO" id="GO:0043176">
    <property type="term" value="F:amine binding"/>
    <property type="evidence" value="ECO:0007669"/>
    <property type="project" value="InterPro"/>
</dbReference>
<dbReference type="InterPro" id="IPR002970">
    <property type="entry name" value="Tick_his-bd"/>
</dbReference>
<sequence length="187" mass="21579">MAGQLATVCCIIIGAIILLPEAHLRPHQTIYDAKREISILKRFFLKYRSYPNDRTVRGADHCVSLMVTNTAYGVSDAIFRYKWTPGGDYQTKLVELRTHKLQPQSVMDNMIRTIDKETRGQLYDQKLQYSDYQHCRVLVQEFGGRKECSLWLSPERRQGPVPTPCSAAYTAICQQRVYQIDDTARCR</sequence>
<accession>A0A0K8RKZ4</accession>
<evidence type="ECO:0000256" key="1">
    <source>
        <dbReference type="SAM" id="SignalP"/>
    </source>
</evidence>
<evidence type="ECO:0000313" key="2">
    <source>
        <dbReference type="EMBL" id="JAA71765.1"/>
    </source>
</evidence>
<feature type="chain" id="PRO_5005518527" evidence="1">
    <location>
        <begin position="25"/>
        <end position="187"/>
    </location>
</feature>
<dbReference type="Pfam" id="PF02098">
    <property type="entry name" value="His_binding"/>
    <property type="match status" value="1"/>
</dbReference>
<reference evidence="2" key="1">
    <citation type="submission" date="2012-12" db="EMBL/GenBank/DDBJ databases">
        <title>Identification and characterization of a phenylalanine ammonia-lyase gene family in Isatis indigotica Fort.</title>
        <authorList>
            <person name="Liu Q."/>
            <person name="Chen J."/>
            <person name="Zhou X."/>
            <person name="Di P."/>
            <person name="Xiao Y."/>
            <person name="Xuan H."/>
            <person name="Zhang L."/>
            <person name="Chen W."/>
        </authorList>
    </citation>
    <scope>NUCLEOTIDE SEQUENCE</scope>
    <source>
        <tissue evidence="2">Salivary gland</tissue>
    </source>
</reference>
<dbReference type="GO" id="GO:0030682">
    <property type="term" value="P:symbiont-mediated perturbation of host defenses"/>
    <property type="evidence" value="ECO:0007669"/>
    <property type="project" value="InterPro"/>
</dbReference>
<dbReference type="EMBL" id="GADI01002043">
    <property type="protein sequence ID" value="JAA71765.1"/>
    <property type="molecule type" value="mRNA"/>
</dbReference>
<protein>
    <submittedName>
        <fullName evidence="2">Putative salivary lipocalin</fullName>
    </submittedName>
</protein>
<dbReference type="Gene3D" id="2.40.128.20">
    <property type="match status" value="1"/>
</dbReference>
<keyword evidence="1" id="KW-0732">Signal</keyword>
<dbReference type="InterPro" id="IPR012674">
    <property type="entry name" value="Calycin"/>
</dbReference>
<name>A0A0K8RKZ4_IXORI</name>
<dbReference type="AlphaFoldDB" id="A0A0K8RKZ4"/>
<feature type="signal peptide" evidence="1">
    <location>
        <begin position="1"/>
        <end position="24"/>
    </location>
</feature>